<proteinExistence type="inferred from homology"/>
<protein>
    <submittedName>
        <fullName evidence="3">Allantoate amidohydrolase</fullName>
    </submittedName>
</protein>
<dbReference type="InterPro" id="IPR010158">
    <property type="entry name" value="Amidase_Cbmase"/>
</dbReference>
<reference evidence="3 4" key="1">
    <citation type="journal article" date="2019" name="Int. J. Syst. Evol. Microbiol.">
        <title>The Global Catalogue of Microorganisms (GCM) 10K type strain sequencing project: providing services to taxonomists for standard genome sequencing and annotation.</title>
        <authorList>
            <consortium name="The Broad Institute Genomics Platform"/>
            <consortium name="The Broad Institute Genome Sequencing Center for Infectious Disease"/>
            <person name="Wu L."/>
            <person name="Ma J."/>
        </authorList>
    </citation>
    <scope>NUCLEOTIDE SEQUENCE [LARGE SCALE GENOMIC DNA]</scope>
    <source>
        <strain evidence="3 4">JCM 3325</strain>
    </source>
</reference>
<dbReference type="CDD" id="cd03884">
    <property type="entry name" value="M20_bAS"/>
    <property type="match status" value="1"/>
</dbReference>
<accession>A0ABN3J266</accession>
<dbReference type="SUPFAM" id="SSF53187">
    <property type="entry name" value="Zn-dependent exopeptidases"/>
    <property type="match status" value="1"/>
</dbReference>
<evidence type="ECO:0000313" key="3">
    <source>
        <dbReference type="EMBL" id="GAA2418790.1"/>
    </source>
</evidence>
<dbReference type="NCBIfam" id="NF006770">
    <property type="entry name" value="PRK09290.1-4"/>
    <property type="match status" value="1"/>
</dbReference>
<evidence type="ECO:0000256" key="1">
    <source>
        <dbReference type="ARBA" id="ARBA00006153"/>
    </source>
</evidence>
<evidence type="ECO:0000256" key="2">
    <source>
        <dbReference type="ARBA" id="ARBA00022801"/>
    </source>
</evidence>
<name>A0ABN3J266_9ACTN</name>
<comment type="similarity">
    <text evidence="1">Belongs to the peptidase M20 family.</text>
</comment>
<organism evidence="3 4">
    <name type="scientific">Actinomadura vinacea</name>
    <dbReference type="NCBI Taxonomy" id="115336"/>
    <lineage>
        <taxon>Bacteria</taxon>
        <taxon>Bacillati</taxon>
        <taxon>Actinomycetota</taxon>
        <taxon>Actinomycetes</taxon>
        <taxon>Streptosporangiales</taxon>
        <taxon>Thermomonosporaceae</taxon>
        <taxon>Actinomadura</taxon>
    </lineage>
</organism>
<dbReference type="PIRSF" id="PIRSF001235">
    <property type="entry name" value="Amidase_carbamoylase"/>
    <property type="match status" value="1"/>
</dbReference>
<keyword evidence="4" id="KW-1185">Reference proteome</keyword>
<dbReference type="InterPro" id="IPR036264">
    <property type="entry name" value="Bact_exopeptidase_dim_dom"/>
</dbReference>
<dbReference type="InterPro" id="IPR002933">
    <property type="entry name" value="Peptidase_M20"/>
</dbReference>
<dbReference type="NCBIfam" id="TIGR01879">
    <property type="entry name" value="hydantase"/>
    <property type="match status" value="1"/>
</dbReference>
<dbReference type="EMBL" id="BAAARW010000012">
    <property type="protein sequence ID" value="GAA2418790.1"/>
    <property type="molecule type" value="Genomic_DNA"/>
</dbReference>
<comment type="caution">
    <text evidence="3">The sequence shown here is derived from an EMBL/GenBank/DDBJ whole genome shotgun (WGS) entry which is preliminary data.</text>
</comment>
<evidence type="ECO:0000313" key="4">
    <source>
        <dbReference type="Proteomes" id="UP001501231"/>
    </source>
</evidence>
<dbReference type="Pfam" id="PF01546">
    <property type="entry name" value="Peptidase_M20"/>
    <property type="match status" value="1"/>
</dbReference>
<dbReference type="Gene3D" id="3.40.630.10">
    <property type="entry name" value="Zn peptidases"/>
    <property type="match status" value="1"/>
</dbReference>
<dbReference type="Gene3D" id="3.30.70.360">
    <property type="match status" value="1"/>
</dbReference>
<sequence>MSFEEMWAALLPVGRDPGTGGYHRFAWTPPELECRAWFLDEARRRDLDVERDRNGNLFAWWRPGGARDGAVLTGSHLDSVPGGGAYDGPLGVVSAFAAIDLLRERGVRPGRPIGVAAFAEEEGARFGVACLGSRLLTGAIAPDRARGLRDRDGRAFGDVLAAHDLDPDRIGPDEDLLGRVSCYVELHVEQGRALTAPVGVASAIVPHGRWRFGFAGEGNHAGTTRLEDRRDPMLPFARMVLAARDAAERHGAFTTVGRVEVTPNGVNAIPSAVTAWLDGRGPADDLVRRTVAEVHEAARDAAREHGVAVELAEESYSPVVDFDTALRDRLAGALGGVPVLPTGAGHDAGILAARLPTAMLFVRNPTGVSHAPAEHAEPADCLAGVEALTAVLKNLACG</sequence>
<dbReference type="PANTHER" id="PTHR32494:SF5">
    <property type="entry name" value="ALLANTOATE AMIDOHYDROLASE"/>
    <property type="match status" value="1"/>
</dbReference>
<dbReference type="Proteomes" id="UP001501231">
    <property type="component" value="Unassembled WGS sequence"/>
</dbReference>
<gene>
    <name evidence="3" type="ORF">GCM10010191_32050</name>
</gene>
<keyword evidence="2" id="KW-0378">Hydrolase</keyword>
<dbReference type="SUPFAM" id="SSF55031">
    <property type="entry name" value="Bacterial exopeptidase dimerisation domain"/>
    <property type="match status" value="1"/>
</dbReference>
<dbReference type="PANTHER" id="PTHR32494">
    <property type="entry name" value="ALLANTOATE DEIMINASE-RELATED"/>
    <property type="match status" value="1"/>
</dbReference>
<dbReference type="RefSeq" id="WP_344589757.1">
    <property type="nucleotide sequence ID" value="NZ_BAAARW010000012.1"/>
</dbReference>